<sequence length="144" mass="16118">MARPLRALVESRCSRAENGAWKDTSFGDEEYKSGGSRRGTLRSAVNRARCGEDLKRGWRVDWSLMHLRFADMTSPALHVPPAYLRPSIASWYETQANLERRQIHSIWTSTLSLQLPTSRAPATTAAAAAAPPQLSRNPHLMACW</sequence>
<dbReference type="AlphaFoldDB" id="Q0UML4"/>
<proteinExistence type="predicted"/>
<dbReference type="EMBL" id="CH445334">
    <property type="protein sequence ID" value="EAT85651.1"/>
    <property type="molecule type" value="Genomic_DNA"/>
</dbReference>
<evidence type="ECO:0000313" key="2">
    <source>
        <dbReference type="Proteomes" id="UP000001055"/>
    </source>
</evidence>
<dbReference type="InParanoid" id="Q0UML4"/>
<dbReference type="RefSeq" id="XP_001797357.1">
    <property type="nucleotide sequence ID" value="XM_001797305.1"/>
</dbReference>
<dbReference type="HOGENOM" id="CLU_1797159_0_0_1"/>
<organism evidence="1 2">
    <name type="scientific">Phaeosphaeria nodorum (strain SN15 / ATCC MYA-4574 / FGSC 10173)</name>
    <name type="common">Glume blotch fungus</name>
    <name type="synonym">Parastagonospora nodorum</name>
    <dbReference type="NCBI Taxonomy" id="321614"/>
    <lineage>
        <taxon>Eukaryota</taxon>
        <taxon>Fungi</taxon>
        <taxon>Dikarya</taxon>
        <taxon>Ascomycota</taxon>
        <taxon>Pezizomycotina</taxon>
        <taxon>Dothideomycetes</taxon>
        <taxon>Pleosporomycetidae</taxon>
        <taxon>Pleosporales</taxon>
        <taxon>Pleosporineae</taxon>
        <taxon>Phaeosphaeriaceae</taxon>
        <taxon>Parastagonospora</taxon>
    </lineage>
</organism>
<reference evidence="2" key="1">
    <citation type="journal article" date="2007" name="Plant Cell">
        <title>Dothideomycete-plant interactions illuminated by genome sequencing and EST analysis of the wheat pathogen Stagonospora nodorum.</title>
        <authorList>
            <person name="Hane J.K."/>
            <person name="Lowe R.G."/>
            <person name="Solomon P.S."/>
            <person name="Tan K.C."/>
            <person name="Schoch C.L."/>
            <person name="Spatafora J.W."/>
            <person name="Crous P.W."/>
            <person name="Kodira C."/>
            <person name="Birren B.W."/>
            <person name="Galagan J.E."/>
            <person name="Torriani S.F."/>
            <person name="McDonald B.A."/>
            <person name="Oliver R.P."/>
        </authorList>
    </citation>
    <scope>NUCLEOTIDE SEQUENCE [LARGE SCALE GENOMIC DNA]</scope>
    <source>
        <strain evidence="2">SN15 / ATCC MYA-4574 / FGSC 10173</strain>
    </source>
</reference>
<protein>
    <submittedName>
        <fullName evidence="1">Uncharacterized protein</fullName>
    </submittedName>
</protein>
<accession>Q0UML4</accession>
<evidence type="ECO:0000313" key="1">
    <source>
        <dbReference type="EMBL" id="EAT85651.1"/>
    </source>
</evidence>
<dbReference type="Proteomes" id="UP000001055">
    <property type="component" value="Unassembled WGS sequence"/>
</dbReference>
<dbReference type="GeneID" id="5974247"/>
<name>Q0UML4_PHANO</name>
<dbReference type="VEuPathDB" id="FungiDB:JI435_437910"/>
<gene>
    <name evidence="1" type="ORF">SNOG_07000</name>
</gene>
<dbReference type="KEGG" id="pno:SNOG_07000"/>